<comment type="caution">
    <text evidence="8">The sequence shown here is derived from an EMBL/GenBank/DDBJ whole genome shotgun (WGS) entry which is preliminary data.</text>
</comment>
<name>A0A1Q5PZS3_9ACTO</name>
<keyword evidence="5 6" id="KW-0472">Membrane</keyword>
<dbReference type="EMBL" id="MQVR01000085">
    <property type="protein sequence ID" value="OKL53131.1"/>
    <property type="molecule type" value="Genomic_DNA"/>
</dbReference>
<keyword evidence="3 6" id="KW-0812">Transmembrane</keyword>
<feature type="transmembrane region" description="Helical" evidence="6">
    <location>
        <begin position="40"/>
        <end position="63"/>
    </location>
</feature>
<evidence type="ECO:0000313" key="8">
    <source>
        <dbReference type="EMBL" id="OKL53131.1"/>
    </source>
</evidence>
<protein>
    <recommendedName>
        <fullName evidence="7">Phage shock protein PspC N-terminal domain-containing protein</fullName>
    </recommendedName>
</protein>
<dbReference type="OrthoDB" id="7359894at2"/>
<accession>A0A1Q5PZS3</accession>
<evidence type="ECO:0000256" key="5">
    <source>
        <dbReference type="ARBA" id="ARBA00023136"/>
    </source>
</evidence>
<sequence>MGFFETVRSRPLRRTDDRIFGGVCAGLAHRWGIAPLLVRLLFVLAALIGGLPLVLYGIGWLLLPEYKDGRIHLQELFRGRPDIAVAAALGMIVVGSLRPILWFGSTLDTLRDIIPLMYVLAVIGIGILALVILARALASRRRGGTPEAPAPAVVDTDAPIAAFEALEPSPAPAPRPRKPRTPVIEPRFAMGVIAIAIALGALTLLLRPNHLGAWLIAAGVALAVIAVGLIIAAARQRRGTWLTAASWLLGPALAFVLGLSLTLPEAVLSTRDIHMFEQHLGPDGTNTAFASNVRIPVSRDSVSATAGIGVYDIPDDGSQPLEVRVHASGYVVMRVSGFGGWEVTYPDGTTSEVEARVSTTADGQLELHWEFDDVVVTPGQSASYRNAAAKKNPQGVRIVQIELGNGDVRISPEFDDPTRFIIDKLGVTPPSTDATPKESE</sequence>
<dbReference type="Pfam" id="PF04024">
    <property type="entry name" value="PspC"/>
    <property type="match status" value="1"/>
</dbReference>
<reference evidence="9" key="1">
    <citation type="submission" date="2016-12" db="EMBL/GenBank/DDBJ databases">
        <authorList>
            <person name="Meng X."/>
        </authorList>
    </citation>
    <scope>NUCLEOTIDE SEQUENCE [LARGE SCALE GENOMIC DNA]</scope>
    <source>
        <strain evidence="9">DSM 19116</strain>
    </source>
</reference>
<feature type="transmembrane region" description="Helical" evidence="6">
    <location>
        <begin position="212"/>
        <end position="234"/>
    </location>
</feature>
<comment type="subcellular location">
    <subcellularLocation>
        <location evidence="1">Cell membrane</location>
        <topology evidence="1">Single-pass membrane protein</topology>
    </subcellularLocation>
</comment>
<dbReference type="PANTHER" id="PTHR33885">
    <property type="entry name" value="PHAGE SHOCK PROTEIN C"/>
    <property type="match status" value="1"/>
</dbReference>
<dbReference type="GO" id="GO:0005886">
    <property type="term" value="C:plasma membrane"/>
    <property type="evidence" value="ECO:0007669"/>
    <property type="project" value="UniProtKB-SubCell"/>
</dbReference>
<dbReference type="InterPro" id="IPR052027">
    <property type="entry name" value="PspC"/>
</dbReference>
<keyword evidence="9" id="KW-1185">Reference proteome</keyword>
<dbReference type="RefSeq" id="WP_073717405.1">
    <property type="nucleotide sequence ID" value="NZ_MQVR01000085.1"/>
</dbReference>
<evidence type="ECO:0000256" key="1">
    <source>
        <dbReference type="ARBA" id="ARBA00004162"/>
    </source>
</evidence>
<dbReference type="PANTHER" id="PTHR33885:SF3">
    <property type="entry name" value="PHAGE SHOCK PROTEIN C"/>
    <property type="match status" value="1"/>
</dbReference>
<evidence type="ECO:0000256" key="6">
    <source>
        <dbReference type="SAM" id="Phobius"/>
    </source>
</evidence>
<evidence type="ECO:0000256" key="3">
    <source>
        <dbReference type="ARBA" id="ARBA00022692"/>
    </source>
</evidence>
<evidence type="ECO:0000313" key="9">
    <source>
        <dbReference type="Proteomes" id="UP000185628"/>
    </source>
</evidence>
<keyword evidence="4 6" id="KW-1133">Transmembrane helix</keyword>
<organism evidence="8 9">
    <name type="scientific">Bowdeniella nasicola</name>
    <dbReference type="NCBI Taxonomy" id="208480"/>
    <lineage>
        <taxon>Bacteria</taxon>
        <taxon>Bacillati</taxon>
        <taxon>Actinomycetota</taxon>
        <taxon>Actinomycetes</taxon>
        <taxon>Actinomycetales</taxon>
        <taxon>Actinomycetaceae</taxon>
        <taxon>Bowdeniella</taxon>
    </lineage>
</organism>
<evidence type="ECO:0000256" key="2">
    <source>
        <dbReference type="ARBA" id="ARBA00022475"/>
    </source>
</evidence>
<evidence type="ECO:0000256" key="4">
    <source>
        <dbReference type="ARBA" id="ARBA00022989"/>
    </source>
</evidence>
<feature type="transmembrane region" description="Helical" evidence="6">
    <location>
        <begin position="83"/>
        <end position="101"/>
    </location>
</feature>
<evidence type="ECO:0000259" key="7">
    <source>
        <dbReference type="Pfam" id="PF04024"/>
    </source>
</evidence>
<dbReference type="AlphaFoldDB" id="A0A1Q5PZS3"/>
<gene>
    <name evidence="8" type="ORF">BSZ39_11145</name>
</gene>
<dbReference type="InterPro" id="IPR007168">
    <property type="entry name" value="Phageshock_PspC_N"/>
</dbReference>
<feature type="domain" description="Phage shock protein PspC N-terminal" evidence="7">
    <location>
        <begin position="11"/>
        <end position="65"/>
    </location>
</feature>
<proteinExistence type="predicted"/>
<feature type="transmembrane region" description="Helical" evidence="6">
    <location>
        <begin position="241"/>
        <end position="263"/>
    </location>
</feature>
<feature type="transmembrane region" description="Helical" evidence="6">
    <location>
        <begin position="188"/>
        <end position="206"/>
    </location>
</feature>
<feature type="transmembrane region" description="Helical" evidence="6">
    <location>
        <begin position="113"/>
        <end position="134"/>
    </location>
</feature>
<dbReference type="Proteomes" id="UP000185628">
    <property type="component" value="Unassembled WGS sequence"/>
</dbReference>
<keyword evidence="2" id="KW-1003">Cell membrane</keyword>